<dbReference type="Gene3D" id="3.30.1330.40">
    <property type="entry name" value="RutC-like"/>
    <property type="match status" value="1"/>
</dbReference>
<evidence type="ECO:0000313" key="3">
    <source>
        <dbReference type="Proteomes" id="UP000198242"/>
    </source>
</evidence>
<dbReference type="CDD" id="cd00448">
    <property type="entry name" value="YjgF_YER057c_UK114_family"/>
    <property type="match status" value="1"/>
</dbReference>
<protein>
    <submittedName>
        <fullName evidence="2">Endoribonuclease L-PSP</fullName>
    </submittedName>
</protein>
<dbReference type="SUPFAM" id="SSF55298">
    <property type="entry name" value="YjgF-like"/>
    <property type="match status" value="1"/>
</dbReference>
<dbReference type="InterPro" id="IPR006175">
    <property type="entry name" value="YjgF/YER057c/UK114"/>
</dbReference>
<reference evidence="3" key="1">
    <citation type="submission" date="2016-06" db="EMBL/GenBank/DDBJ databases">
        <authorList>
            <person name="Varghese N."/>
            <person name="Submissions Spin"/>
        </authorList>
    </citation>
    <scope>NUCLEOTIDE SEQUENCE [LARGE SCALE GENOMIC DNA]</scope>
    <source>
        <strain evidence="3">DSM 43909</strain>
    </source>
</reference>
<dbReference type="PANTHER" id="PTHR11803">
    <property type="entry name" value="2-IMINOBUTANOATE/2-IMINOPROPANOATE DEAMINASE RIDA"/>
    <property type="match status" value="1"/>
</dbReference>
<dbReference type="PROSITE" id="PS01094">
    <property type="entry name" value="UPF0076"/>
    <property type="match status" value="1"/>
</dbReference>
<keyword evidence="3" id="KW-1185">Reference proteome</keyword>
<dbReference type="InterPro" id="IPR019897">
    <property type="entry name" value="RidA_CS"/>
</dbReference>
<dbReference type="AlphaFoldDB" id="A0A1C4X0M5"/>
<dbReference type="InterPro" id="IPR006056">
    <property type="entry name" value="RidA"/>
</dbReference>
<accession>A0A1C4X0M5</accession>
<evidence type="ECO:0000256" key="1">
    <source>
        <dbReference type="ARBA" id="ARBA00010552"/>
    </source>
</evidence>
<dbReference type="NCBIfam" id="TIGR00004">
    <property type="entry name" value="Rid family detoxifying hydrolase"/>
    <property type="match status" value="1"/>
</dbReference>
<dbReference type="RefSeq" id="WP_231935172.1">
    <property type="nucleotide sequence ID" value="NZ_LT607411.1"/>
</dbReference>
<dbReference type="InterPro" id="IPR035959">
    <property type="entry name" value="RutC-like_sf"/>
</dbReference>
<dbReference type="Proteomes" id="UP000198242">
    <property type="component" value="Chromosome I"/>
</dbReference>
<organism evidence="2 3">
    <name type="scientific">Micromonospora viridifaciens</name>
    <dbReference type="NCBI Taxonomy" id="1881"/>
    <lineage>
        <taxon>Bacteria</taxon>
        <taxon>Bacillati</taxon>
        <taxon>Actinomycetota</taxon>
        <taxon>Actinomycetes</taxon>
        <taxon>Micromonosporales</taxon>
        <taxon>Micromonosporaceae</taxon>
        <taxon>Micromonospora</taxon>
    </lineage>
</organism>
<gene>
    <name evidence="2" type="ORF">GA0074695_2886</name>
</gene>
<dbReference type="GO" id="GO:0005829">
    <property type="term" value="C:cytosol"/>
    <property type="evidence" value="ECO:0007669"/>
    <property type="project" value="TreeGrafter"/>
</dbReference>
<sequence length="133" mass="14192">MTMSQVEALFPADAPAPVAPLSPAVRWGELIFVSGQVPRDVHGVITEGGVAEQTRTVLDNIRLILEGCGSSLQSVVKTTVFLTRISDMAEMNAVYAEVFGEHRPARSTVEISALGKPEFLVEIEAIAVSSTNP</sequence>
<name>A0A1C4X0M5_MICVI</name>
<dbReference type="Pfam" id="PF01042">
    <property type="entry name" value="Ribonuc_L-PSP"/>
    <property type="match status" value="1"/>
</dbReference>
<dbReference type="FunFam" id="3.30.1330.40:FF:000001">
    <property type="entry name" value="L-PSP family endoribonuclease"/>
    <property type="match status" value="1"/>
</dbReference>
<proteinExistence type="inferred from homology"/>
<dbReference type="EMBL" id="LT607411">
    <property type="protein sequence ID" value="SCF01651.1"/>
    <property type="molecule type" value="Genomic_DNA"/>
</dbReference>
<dbReference type="PANTHER" id="PTHR11803:SF58">
    <property type="entry name" value="PROTEIN HMF1-RELATED"/>
    <property type="match status" value="1"/>
</dbReference>
<evidence type="ECO:0000313" key="2">
    <source>
        <dbReference type="EMBL" id="SCF01651.1"/>
    </source>
</evidence>
<comment type="similarity">
    <text evidence="1">Belongs to the RutC family.</text>
</comment>
<dbReference type="GO" id="GO:0019239">
    <property type="term" value="F:deaminase activity"/>
    <property type="evidence" value="ECO:0007669"/>
    <property type="project" value="TreeGrafter"/>
</dbReference>